<dbReference type="InterPro" id="IPR000884">
    <property type="entry name" value="TSP1_rpt"/>
</dbReference>
<dbReference type="Proteomes" id="UP000030746">
    <property type="component" value="Unassembled WGS sequence"/>
</dbReference>
<proteinExistence type="predicted"/>
<dbReference type="OMA" id="RHRSCTY"/>
<dbReference type="SMART" id="SM00034">
    <property type="entry name" value="CLECT"/>
    <property type="match status" value="1"/>
</dbReference>
<organism evidence="6 7">
    <name type="scientific">Lottia gigantea</name>
    <name type="common">Giant owl limpet</name>
    <dbReference type="NCBI Taxonomy" id="225164"/>
    <lineage>
        <taxon>Eukaryota</taxon>
        <taxon>Metazoa</taxon>
        <taxon>Spiralia</taxon>
        <taxon>Lophotrochozoa</taxon>
        <taxon>Mollusca</taxon>
        <taxon>Gastropoda</taxon>
        <taxon>Patellogastropoda</taxon>
        <taxon>Lottioidea</taxon>
        <taxon>Lottiidae</taxon>
        <taxon>Lottia</taxon>
    </lineage>
</organism>
<evidence type="ECO:0000313" key="7">
    <source>
        <dbReference type="Proteomes" id="UP000030746"/>
    </source>
</evidence>
<dbReference type="STRING" id="225164.V3ZGC3"/>
<dbReference type="OrthoDB" id="446173at2759"/>
<keyword evidence="2" id="KW-1015">Disulfide bond</keyword>
<gene>
    <name evidence="6" type="ORF">LOTGIDRAFT_164195</name>
</gene>
<keyword evidence="1" id="KW-0677">Repeat</keyword>
<dbReference type="Pfam" id="PF00059">
    <property type="entry name" value="Lectin_C"/>
    <property type="match status" value="1"/>
</dbReference>
<dbReference type="InterPro" id="IPR036383">
    <property type="entry name" value="TSP1_rpt_sf"/>
</dbReference>
<protein>
    <recommendedName>
        <fullName evidence="5">C-type lectin domain-containing protein</fullName>
    </recommendedName>
</protein>
<dbReference type="InterPro" id="IPR016186">
    <property type="entry name" value="C-type_lectin-like/link_sf"/>
</dbReference>
<evidence type="ECO:0000256" key="2">
    <source>
        <dbReference type="ARBA" id="ARBA00023157"/>
    </source>
</evidence>
<dbReference type="InterPro" id="IPR016187">
    <property type="entry name" value="CTDL_fold"/>
</dbReference>
<feature type="region of interest" description="Disordered" evidence="3">
    <location>
        <begin position="188"/>
        <end position="207"/>
    </location>
</feature>
<feature type="compositionally biased region" description="Polar residues" evidence="3">
    <location>
        <begin position="196"/>
        <end position="207"/>
    </location>
</feature>
<dbReference type="PROSITE" id="PS50041">
    <property type="entry name" value="C_TYPE_LECTIN_2"/>
    <property type="match status" value="1"/>
</dbReference>
<feature type="domain" description="C-type lectin" evidence="5">
    <location>
        <begin position="230"/>
        <end position="343"/>
    </location>
</feature>
<dbReference type="FunFam" id="2.20.100.10:FF:000002">
    <property type="entry name" value="Unc-5 netrin receptor C"/>
    <property type="match status" value="1"/>
</dbReference>
<dbReference type="FunFam" id="2.20.100.10:FF:000007">
    <property type="entry name" value="Thrombospondin 1"/>
    <property type="match status" value="1"/>
</dbReference>
<accession>V3ZGC3</accession>
<dbReference type="CTD" id="20239676"/>
<evidence type="ECO:0000256" key="1">
    <source>
        <dbReference type="ARBA" id="ARBA00022737"/>
    </source>
</evidence>
<dbReference type="FunFam" id="2.20.100.10:FF:000001">
    <property type="entry name" value="semaphorin-5A isoform X1"/>
    <property type="match status" value="1"/>
</dbReference>
<evidence type="ECO:0000313" key="6">
    <source>
        <dbReference type="EMBL" id="ESO90273.1"/>
    </source>
</evidence>
<feature type="signal peptide" evidence="4">
    <location>
        <begin position="1"/>
        <end position="18"/>
    </location>
</feature>
<keyword evidence="4" id="KW-0732">Signal</keyword>
<dbReference type="PANTHER" id="PTHR22906">
    <property type="entry name" value="PROPERDIN"/>
    <property type="match status" value="1"/>
</dbReference>
<dbReference type="AlphaFoldDB" id="V3ZGC3"/>
<dbReference type="KEGG" id="lgi:LOTGIDRAFT_164195"/>
<name>V3ZGC3_LOTGI</name>
<feature type="chain" id="PRO_5004716307" description="C-type lectin domain-containing protein" evidence="4">
    <location>
        <begin position="19"/>
        <end position="356"/>
    </location>
</feature>
<dbReference type="Pfam" id="PF00090">
    <property type="entry name" value="TSP_1"/>
    <property type="match status" value="3"/>
</dbReference>
<dbReference type="Gene3D" id="3.10.100.10">
    <property type="entry name" value="Mannose-Binding Protein A, subunit A"/>
    <property type="match status" value="1"/>
</dbReference>
<dbReference type="PROSITE" id="PS50092">
    <property type="entry name" value="TSP1"/>
    <property type="match status" value="3"/>
</dbReference>
<dbReference type="InterPro" id="IPR052065">
    <property type="entry name" value="Compl_asym_regulator"/>
</dbReference>
<keyword evidence="7" id="KW-1185">Reference proteome</keyword>
<dbReference type="PANTHER" id="PTHR22906:SF21">
    <property type="entry name" value="SEMA DOMAIN-CONTAINING PROTEIN"/>
    <property type="match status" value="1"/>
</dbReference>
<dbReference type="Gene3D" id="2.20.100.10">
    <property type="entry name" value="Thrombospondin type-1 (TSP1) repeat"/>
    <property type="match status" value="3"/>
</dbReference>
<dbReference type="SMART" id="SM00209">
    <property type="entry name" value="TSP1"/>
    <property type="match status" value="3"/>
</dbReference>
<evidence type="ECO:0000256" key="4">
    <source>
        <dbReference type="SAM" id="SignalP"/>
    </source>
</evidence>
<dbReference type="HOGENOM" id="CLU_779111_0_0_1"/>
<dbReference type="RefSeq" id="XP_009058949.1">
    <property type="nucleotide sequence ID" value="XM_009060701.1"/>
</dbReference>
<evidence type="ECO:0000259" key="5">
    <source>
        <dbReference type="PROSITE" id="PS50041"/>
    </source>
</evidence>
<evidence type="ECO:0000256" key="3">
    <source>
        <dbReference type="SAM" id="MobiDB-lite"/>
    </source>
</evidence>
<dbReference type="SUPFAM" id="SSF82895">
    <property type="entry name" value="TSP-1 type 1 repeat"/>
    <property type="match status" value="3"/>
</dbReference>
<dbReference type="InterPro" id="IPR001304">
    <property type="entry name" value="C-type_lectin-like"/>
</dbReference>
<dbReference type="EMBL" id="KB202444">
    <property type="protein sequence ID" value="ESO90273.1"/>
    <property type="molecule type" value="Genomic_DNA"/>
</dbReference>
<dbReference type="GeneID" id="20239676"/>
<dbReference type="SUPFAM" id="SSF56436">
    <property type="entry name" value="C-type lectin-like"/>
    <property type="match status" value="1"/>
</dbReference>
<sequence>MRIQVSAILLLGVIVASGAEPNELVSFACLFFQDMFKECPEVDGVWGTWGPYSSCSSNFTGGTRTRTRSCDNPSASNGGSQCPNIITGATETEDCNTEIPCPVDGDWGNWGDFSNCTKTCGNGTWTRQRLCDNPSPAHGGETCIGNQTETEACAEIPCPVDGNWGEWSDFSDCSTTCDGGTQNRTRLCDDPEPSNDGATCSPPGSETRSCNPISCLEAVCEEKQYVYNASIGICIQLYTDKKNFDDANTACTADGAFLFKMDTTDKLEVAKEIIVDRKSDQGGYLIGARNDNADATFRWLDGSRVTWIGNAPNNPNENCVRLRKADYHMDEAVCGRKRYFFCQITVPTWTAPGGGP</sequence>
<dbReference type="PRINTS" id="PR01705">
    <property type="entry name" value="TSP1REPEAT"/>
</dbReference>
<reference evidence="6 7" key="1">
    <citation type="journal article" date="2013" name="Nature">
        <title>Insights into bilaterian evolution from three spiralian genomes.</title>
        <authorList>
            <person name="Simakov O."/>
            <person name="Marletaz F."/>
            <person name="Cho S.J."/>
            <person name="Edsinger-Gonzales E."/>
            <person name="Havlak P."/>
            <person name="Hellsten U."/>
            <person name="Kuo D.H."/>
            <person name="Larsson T."/>
            <person name="Lv J."/>
            <person name="Arendt D."/>
            <person name="Savage R."/>
            <person name="Osoegawa K."/>
            <person name="de Jong P."/>
            <person name="Grimwood J."/>
            <person name="Chapman J.A."/>
            <person name="Shapiro H."/>
            <person name="Aerts A."/>
            <person name="Otillar R.P."/>
            <person name="Terry A.Y."/>
            <person name="Boore J.L."/>
            <person name="Grigoriev I.V."/>
            <person name="Lindberg D.R."/>
            <person name="Seaver E.C."/>
            <person name="Weisblat D.A."/>
            <person name="Putnam N.H."/>
            <person name="Rokhsar D.S."/>
        </authorList>
    </citation>
    <scope>NUCLEOTIDE SEQUENCE [LARGE SCALE GENOMIC DNA]</scope>
</reference>
<dbReference type="CDD" id="cd00037">
    <property type="entry name" value="CLECT"/>
    <property type="match status" value="1"/>
</dbReference>